<dbReference type="PANTHER" id="PTHR43761">
    <property type="entry name" value="D-ISOMER SPECIFIC 2-HYDROXYACID DEHYDROGENASE FAMILY PROTEIN (AFU_ORTHOLOGUE AFUA_1G13630)"/>
    <property type="match status" value="1"/>
</dbReference>
<proteinExistence type="inferred from homology"/>
<evidence type="ECO:0000259" key="5">
    <source>
        <dbReference type="Pfam" id="PF00389"/>
    </source>
</evidence>
<evidence type="ECO:0000256" key="2">
    <source>
        <dbReference type="ARBA" id="ARBA00023002"/>
    </source>
</evidence>
<dbReference type="PROSITE" id="PS00670">
    <property type="entry name" value="D_2_HYDROXYACID_DH_2"/>
    <property type="match status" value="1"/>
</dbReference>
<gene>
    <name evidence="7" type="ORF">GH810_13750</name>
</gene>
<dbReference type="EMBL" id="WJBD01000018">
    <property type="protein sequence ID" value="MBC3889374.1"/>
    <property type="molecule type" value="Genomic_DNA"/>
</dbReference>
<dbReference type="PROSITE" id="PS00671">
    <property type="entry name" value="D_2_HYDROXYACID_DH_3"/>
    <property type="match status" value="1"/>
</dbReference>
<dbReference type="InterPro" id="IPR029753">
    <property type="entry name" value="D-isomer_DH_CS"/>
</dbReference>
<feature type="domain" description="D-isomer specific 2-hydroxyacid dehydrogenase catalytic" evidence="5">
    <location>
        <begin position="27"/>
        <end position="327"/>
    </location>
</feature>
<dbReference type="InterPro" id="IPR050418">
    <property type="entry name" value="D-iso_2-hydroxyacid_DH_PdxB"/>
</dbReference>
<keyword evidence="2 4" id="KW-0560">Oxidoreductase</keyword>
<keyword evidence="3" id="KW-0520">NAD</keyword>
<evidence type="ECO:0000256" key="1">
    <source>
        <dbReference type="ARBA" id="ARBA00005854"/>
    </source>
</evidence>
<organism evidence="7 8">
    <name type="scientific">Acetobacterium paludosum</name>
    <dbReference type="NCBI Taxonomy" id="52693"/>
    <lineage>
        <taxon>Bacteria</taxon>
        <taxon>Bacillati</taxon>
        <taxon>Bacillota</taxon>
        <taxon>Clostridia</taxon>
        <taxon>Eubacteriales</taxon>
        <taxon>Eubacteriaceae</taxon>
        <taxon>Acetobacterium</taxon>
    </lineage>
</organism>
<dbReference type="GO" id="GO:0016616">
    <property type="term" value="F:oxidoreductase activity, acting on the CH-OH group of donors, NAD or NADP as acceptor"/>
    <property type="evidence" value="ECO:0007669"/>
    <property type="project" value="InterPro"/>
</dbReference>
<dbReference type="InterPro" id="IPR036291">
    <property type="entry name" value="NAD(P)-bd_dom_sf"/>
</dbReference>
<evidence type="ECO:0000313" key="7">
    <source>
        <dbReference type="EMBL" id="MBC3889374.1"/>
    </source>
</evidence>
<dbReference type="SUPFAM" id="SSF52283">
    <property type="entry name" value="Formate/glycerate dehydrogenase catalytic domain-like"/>
    <property type="match status" value="1"/>
</dbReference>
<reference evidence="7" key="1">
    <citation type="submission" date="2019-10" db="EMBL/GenBank/DDBJ databases">
        <authorList>
            <person name="Ross D.E."/>
            <person name="Gulliver D."/>
        </authorList>
    </citation>
    <scope>NUCLEOTIDE SEQUENCE</scope>
    <source>
        <strain evidence="7">DER-2019</strain>
    </source>
</reference>
<reference evidence="7" key="2">
    <citation type="submission" date="2020-10" db="EMBL/GenBank/DDBJ databases">
        <title>Comparative genomics of the Acetobacterium genus.</title>
        <authorList>
            <person name="Marshall C."/>
            <person name="May H."/>
            <person name="Norman S."/>
        </authorList>
    </citation>
    <scope>NUCLEOTIDE SEQUENCE</scope>
    <source>
        <strain evidence="7">DER-2019</strain>
    </source>
</reference>
<dbReference type="Proteomes" id="UP000616595">
    <property type="component" value="Unassembled WGS sequence"/>
</dbReference>
<dbReference type="CDD" id="cd12175">
    <property type="entry name" value="2-Hacid_dh_11"/>
    <property type="match status" value="1"/>
</dbReference>
<evidence type="ECO:0000256" key="3">
    <source>
        <dbReference type="ARBA" id="ARBA00023027"/>
    </source>
</evidence>
<accession>A0A923HZB5</accession>
<dbReference type="AlphaFoldDB" id="A0A923HZB5"/>
<dbReference type="OrthoDB" id="9805416at2"/>
<dbReference type="Pfam" id="PF02826">
    <property type="entry name" value="2-Hacid_dh_C"/>
    <property type="match status" value="1"/>
</dbReference>
<dbReference type="GO" id="GO:0051287">
    <property type="term" value="F:NAD binding"/>
    <property type="evidence" value="ECO:0007669"/>
    <property type="project" value="InterPro"/>
</dbReference>
<protein>
    <submittedName>
        <fullName evidence="7">GyaR protein</fullName>
    </submittedName>
</protein>
<dbReference type="InterPro" id="IPR006139">
    <property type="entry name" value="D-isomer_2_OHA_DH_cat_dom"/>
</dbReference>
<dbReference type="InterPro" id="IPR006140">
    <property type="entry name" value="D-isomer_DH_NAD-bd"/>
</dbReference>
<comment type="similarity">
    <text evidence="1 4">Belongs to the D-isomer specific 2-hydroxyacid dehydrogenase family.</text>
</comment>
<dbReference type="Gene3D" id="3.40.50.720">
    <property type="entry name" value="NAD(P)-binding Rossmann-like Domain"/>
    <property type="match status" value="2"/>
</dbReference>
<evidence type="ECO:0000313" key="8">
    <source>
        <dbReference type="Proteomes" id="UP000616595"/>
    </source>
</evidence>
<comment type="caution">
    <text evidence="7">The sequence shown here is derived from an EMBL/GenBank/DDBJ whole genome shotgun (WGS) entry which is preliminary data.</text>
</comment>
<evidence type="ECO:0000256" key="4">
    <source>
        <dbReference type="RuleBase" id="RU003719"/>
    </source>
</evidence>
<sequence>MTKVLILTSKKRVEKFSDLTNIPKDWDLIFGEDLTTDDAILYAGGDADFIFADAVREVSKNLIDNMSNLKLIHSEGVGYNKIDLDAAKEKGVYVCNNTAANSGAVAEHTILLMLGLQRRLLEGDQMVRSGQQIQAKGSFILEGISELGACHIGLVGMGSIAFETAKRLKPFGSKLSYFNRTRKIQTEKELGLSYLPLEELCKTCDIISLHLPVTPETTGLINQELLTLMKPTALLINTARGELVVQESLVTALVNGQIAGAGLDTLNPEPVTLDNPLLNLPEDYQYKLLFTPHIAGTTKQAFEKMHKTVWANILAVSQGEQPINCVNGL</sequence>
<evidence type="ECO:0000259" key="6">
    <source>
        <dbReference type="Pfam" id="PF02826"/>
    </source>
</evidence>
<dbReference type="Pfam" id="PF00389">
    <property type="entry name" value="2-Hacid_dh"/>
    <property type="match status" value="1"/>
</dbReference>
<name>A0A923HZB5_9FIRM</name>
<keyword evidence="8" id="KW-1185">Reference proteome</keyword>
<dbReference type="PANTHER" id="PTHR43761:SF1">
    <property type="entry name" value="D-ISOMER SPECIFIC 2-HYDROXYACID DEHYDROGENASE CATALYTIC DOMAIN-CONTAINING PROTEIN-RELATED"/>
    <property type="match status" value="1"/>
</dbReference>
<dbReference type="RefSeq" id="WP_148567026.1">
    <property type="nucleotide sequence ID" value="NZ_RXYA01000007.1"/>
</dbReference>
<feature type="domain" description="D-isomer specific 2-hydroxyacid dehydrogenase NAD-binding" evidence="6">
    <location>
        <begin position="111"/>
        <end position="295"/>
    </location>
</feature>
<dbReference type="SUPFAM" id="SSF51735">
    <property type="entry name" value="NAD(P)-binding Rossmann-fold domains"/>
    <property type="match status" value="1"/>
</dbReference>